<organism evidence="1 2">
    <name type="scientific">Ceratodon purpureus</name>
    <name type="common">Fire moss</name>
    <name type="synonym">Dicranum purpureum</name>
    <dbReference type="NCBI Taxonomy" id="3225"/>
    <lineage>
        <taxon>Eukaryota</taxon>
        <taxon>Viridiplantae</taxon>
        <taxon>Streptophyta</taxon>
        <taxon>Embryophyta</taxon>
        <taxon>Bryophyta</taxon>
        <taxon>Bryophytina</taxon>
        <taxon>Bryopsida</taxon>
        <taxon>Dicranidae</taxon>
        <taxon>Pseudoditrichales</taxon>
        <taxon>Ditrichaceae</taxon>
        <taxon>Ceratodon</taxon>
    </lineage>
</organism>
<sequence>MRYSGVVIYQGSSGCSLDLVATMARLCFEGNDSDALIGISYALHGSIDSLDEFPEVETRLELETADGVDSGNGDNNESCPNFLGVVGGTLKETVVNLVSRPEIRKLLVAGRI</sequence>
<dbReference type="Proteomes" id="UP000822688">
    <property type="component" value="Chromosome 4"/>
</dbReference>
<accession>A0A8T0I7P3</accession>
<keyword evidence="2" id="KW-1185">Reference proteome</keyword>
<evidence type="ECO:0000313" key="1">
    <source>
        <dbReference type="EMBL" id="KAG0578701.1"/>
    </source>
</evidence>
<dbReference type="AlphaFoldDB" id="A0A8T0I7P3"/>
<proteinExistence type="predicted"/>
<gene>
    <name evidence="1" type="ORF">KC19_4G043600</name>
</gene>
<comment type="caution">
    <text evidence="1">The sequence shown here is derived from an EMBL/GenBank/DDBJ whole genome shotgun (WGS) entry which is preliminary data.</text>
</comment>
<reference evidence="1" key="1">
    <citation type="submission" date="2020-06" db="EMBL/GenBank/DDBJ databases">
        <title>WGS assembly of Ceratodon purpureus strain R40.</title>
        <authorList>
            <person name="Carey S.B."/>
            <person name="Jenkins J."/>
            <person name="Shu S."/>
            <person name="Lovell J.T."/>
            <person name="Sreedasyam A."/>
            <person name="Maumus F."/>
            <person name="Tiley G.P."/>
            <person name="Fernandez-Pozo N."/>
            <person name="Barry K."/>
            <person name="Chen C."/>
            <person name="Wang M."/>
            <person name="Lipzen A."/>
            <person name="Daum C."/>
            <person name="Saski C.A."/>
            <person name="Payton A.C."/>
            <person name="Mcbreen J.C."/>
            <person name="Conrad R.E."/>
            <person name="Kollar L.M."/>
            <person name="Olsson S."/>
            <person name="Huttunen S."/>
            <person name="Landis J.B."/>
            <person name="Wickett N.J."/>
            <person name="Johnson M.G."/>
            <person name="Rensing S.A."/>
            <person name="Grimwood J."/>
            <person name="Schmutz J."/>
            <person name="Mcdaniel S.F."/>
        </authorList>
    </citation>
    <scope>NUCLEOTIDE SEQUENCE</scope>
    <source>
        <strain evidence="1">R40</strain>
    </source>
</reference>
<name>A0A8T0I7P3_CERPU</name>
<protein>
    <submittedName>
        <fullName evidence="1">Uncharacterized protein</fullName>
    </submittedName>
</protein>
<dbReference type="EMBL" id="CM026424">
    <property type="protein sequence ID" value="KAG0578701.1"/>
    <property type="molecule type" value="Genomic_DNA"/>
</dbReference>
<evidence type="ECO:0000313" key="2">
    <source>
        <dbReference type="Proteomes" id="UP000822688"/>
    </source>
</evidence>
<dbReference type="PROSITE" id="PS51257">
    <property type="entry name" value="PROKAR_LIPOPROTEIN"/>
    <property type="match status" value="1"/>
</dbReference>